<evidence type="ECO:0000256" key="1">
    <source>
        <dbReference type="SAM" id="Phobius"/>
    </source>
</evidence>
<evidence type="ECO:0008006" key="4">
    <source>
        <dbReference type="Google" id="ProtNLM"/>
    </source>
</evidence>
<accession>A0A1D9MI38</accession>
<dbReference type="STRING" id="1912795.BK816_00630"/>
<dbReference type="OrthoDB" id="3267562at2"/>
<feature type="transmembrane region" description="Helical" evidence="1">
    <location>
        <begin position="168"/>
        <end position="187"/>
    </location>
</feature>
<sequence>MQRMKLTKTKRGEKKTGGLSPDLLAWASLLREVSAGVASGQNLEEQWCQSMQNRGIQTSDLAIVDLTDFAPTLQQWLQSWDPKAGEKAAFRATIATQKLASLWGMDPTKSFALVATALERAQAIQNARDAALAGPKATVQLLGFLPFAGLIAGEVVGLSPLTVLFGSFLGWVALVLGTIAWLLGWGWSRLLWHRAIAVGDSALAVPWPVQCVLLAQGLQTAGSLPQVLVEVASACEHDDLVSFGQKLVLESFWQVDTPSRYKTKPTSAKGAGRWRLFPRKESQIFDFQVREELFGVLEKTWLIGADPSEQLIHFGSSVALKQEQYARKAAEELAIKLTLPLGLCFLPAFIAWSIFPAILTLFHS</sequence>
<protein>
    <recommendedName>
        <fullName evidence="4">Type II secretion system protein GspF domain-containing protein</fullName>
    </recommendedName>
</protein>
<evidence type="ECO:0000313" key="2">
    <source>
        <dbReference type="EMBL" id="AOZ71981.1"/>
    </source>
</evidence>
<dbReference type="EMBL" id="CP017812">
    <property type="protein sequence ID" value="AOZ71981.1"/>
    <property type="molecule type" value="Genomic_DNA"/>
</dbReference>
<evidence type="ECO:0000313" key="3">
    <source>
        <dbReference type="Proteomes" id="UP000176288"/>
    </source>
</evidence>
<dbReference type="AlphaFoldDB" id="A0A1D9MI38"/>
<dbReference type="KEGG" id="avu:BK816_00630"/>
<dbReference type="RefSeq" id="WP_071163447.1">
    <property type="nucleotide sequence ID" value="NZ_CP017812.1"/>
</dbReference>
<keyword evidence="1" id="KW-0472">Membrane</keyword>
<name>A0A1D9MI38_9ACTO</name>
<keyword evidence="1" id="KW-1133">Transmembrane helix</keyword>
<proteinExistence type="predicted"/>
<reference evidence="2 3" key="1">
    <citation type="submission" date="2016-10" db="EMBL/GenBank/DDBJ databases">
        <title>Actinomyces aegypiusis sp. nov., isolated from the Aegypius monachus in Qinghai Tibet Plateau China.</title>
        <authorList>
            <person name="Wang Y."/>
        </authorList>
    </citation>
    <scope>NUCLEOTIDE SEQUENCE [LARGE SCALE GENOMIC DNA]</scope>
    <source>
        <strain evidence="2 3">VUL4_3</strain>
    </source>
</reference>
<gene>
    <name evidence="2" type="ORF">BK816_00630</name>
</gene>
<keyword evidence="3" id="KW-1185">Reference proteome</keyword>
<organism evidence="2 3">
    <name type="scientific">Boudabousia tangfeifanii</name>
    <dbReference type="NCBI Taxonomy" id="1912795"/>
    <lineage>
        <taxon>Bacteria</taxon>
        <taxon>Bacillati</taxon>
        <taxon>Actinomycetota</taxon>
        <taxon>Actinomycetes</taxon>
        <taxon>Actinomycetales</taxon>
        <taxon>Actinomycetaceae</taxon>
        <taxon>Boudabousia</taxon>
    </lineage>
</organism>
<dbReference type="Proteomes" id="UP000176288">
    <property type="component" value="Chromosome"/>
</dbReference>
<feature type="transmembrane region" description="Helical" evidence="1">
    <location>
        <begin position="337"/>
        <end position="362"/>
    </location>
</feature>
<feature type="transmembrane region" description="Helical" evidence="1">
    <location>
        <begin position="141"/>
        <end position="162"/>
    </location>
</feature>
<keyword evidence="1" id="KW-0812">Transmembrane</keyword>